<dbReference type="Pfam" id="PF13386">
    <property type="entry name" value="DsbD_2"/>
    <property type="match status" value="1"/>
</dbReference>
<gene>
    <name evidence="3" type="ORF">EDC35_10337</name>
</gene>
<name>A0A4R3N589_9GAMM</name>
<evidence type="ECO:0000313" key="4">
    <source>
        <dbReference type="Proteomes" id="UP000295717"/>
    </source>
</evidence>
<feature type="transmembrane region" description="Helical" evidence="1">
    <location>
        <begin position="91"/>
        <end position="113"/>
    </location>
</feature>
<dbReference type="RefSeq" id="WP_132976358.1">
    <property type="nucleotide sequence ID" value="NZ_SMAO01000003.1"/>
</dbReference>
<feature type="transmembrane region" description="Helical" evidence="1">
    <location>
        <begin position="207"/>
        <end position="225"/>
    </location>
</feature>
<dbReference type="Proteomes" id="UP000295717">
    <property type="component" value="Unassembled WGS sequence"/>
</dbReference>
<comment type="caution">
    <text evidence="3">The sequence shown here is derived from an EMBL/GenBank/DDBJ whole genome shotgun (WGS) entry which is preliminary data.</text>
</comment>
<accession>A0A4R3N589</accession>
<proteinExistence type="predicted"/>
<keyword evidence="4" id="KW-1185">Reference proteome</keyword>
<evidence type="ECO:0000259" key="2">
    <source>
        <dbReference type="Pfam" id="PF13386"/>
    </source>
</evidence>
<protein>
    <recommendedName>
        <fullName evidence="2">Urease accessory protein UreH-like transmembrane domain-containing protein</fullName>
    </recommendedName>
</protein>
<reference evidence="3 4" key="1">
    <citation type="submission" date="2019-03" db="EMBL/GenBank/DDBJ databases">
        <title>Genomic Encyclopedia of Type Strains, Phase IV (KMG-IV): sequencing the most valuable type-strain genomes for metagenomic binning, comparative biology and taxonomic classification.</title>
        <authorList>
            <person name="Goeker M."/>
        </authorList>
    </citation>
    <scope>NUCLEOTIDE SEQUENCE [LARGE SCALE GENOMIC DNA]</scope>
    <source>
        <strain evidence="3 4">DSM 13587</strain>
    </source>
</reference>
<dbReference type="InterPro" id="IPR039447">
    <property type="entry name" value="UreH-like_TM_dom"/>
</dbReference>
<feature type="domain" description="Urease accessory protein UreH-like transmembrane" evidence="2">
    <location>
        <begin position="11"/>
        <end position="221"/>
    </location>
</feature>
<evidence type="ECO:0000256" key="1">
    <source>
        <dbReference type="SAM" id="Phobius"/>
    </source>
</evidence>
<organism evidence="3 4">
    <name type="scientific">Thiobaca trueperi</name>
    <dbReference type="NCBI Taxonomy" id="127458"/>
    <lineage>
        <taxon>Bacteria</taxon>
        <taxon>Pseudomonadati</taxon>
        <taxon>Pseudomonadota</taxon>
        <taxon>Gammaproteobacteria</taxon>
        <taxon>Chromatiales</taxon>
        <taxon>Chromatiaceae</taxon>
        <taxon>Thiobaca</taxon>
    </lineage>
</organism>
<feature type="transmembrane region" description="Helical" evidence="1">
    <location>
        <begin position="179"/>
        <end position="200"/>
    </location>
</feature>
<keyword evidence="1" id="KW-0472">Membrane</keyword>
<dbReference type="PANTHER" id="PTHR42208">
    <property type="entry name" value="HEAVY METAL TRANSPORTER-RELATED"/>
    <property type="match status" value="1"/>
</dbReference>
<feature type="transmembrane region" description="Helical" evidence="1">
    <location>
        <begin position="61"/>
        <end position="79"/>
    </location>
</feature>
<evidence type="ECO:0000313" key="3">
    <source>
        <dbReference type="EMBL" id="TCT21939.1"/>
    </source>
</evidence>
<dbReference type="AlphaFoldDB" id="A0A4R3N589"/>
<dbReference type="OrthoDB" id="9798690at2"/>
<dbReference type="PANTHER" id="PTHR42208:SF1">
    <property type="entry name" value="HEAVY METAL TRANSPORTER"/>
    <property type="match status" value="1"/>
</dbReference>
<feature type="transmembrane region" description="Helical" evidence="1">
    <location>
        <begin position="12"/>
        <end position="40"/>
    </location>
</feature>
<sequence>MSLTLTQVYLTAWLVGLLGGVHCLTMCGGLVGSLTVGLAPDIRCDPWRMLPYQFTANLARVIGYGLAGALFGGLGALLLQVDSLQIAQRALYAFAGIMMILLGLYLGGWWRLLAATERLGLILWRRLQPLTRRLLPIHSLGQAAAIGFIWAWIPCGLVYSVLITAIATGSPLDGAGVMLAFGLGTLPNLLGIGLLAGAAARIAERDWVRRIAGLLIIGFGLHALWRLTG</sequence>
<dbReference type="EMBL" id="SMAO01000003">
    <property type="protein sequence ID" value="TCT21939.1"/>
    <property type="molecule type" value="Genomic_DNA"/>
</dbReference>
<keyword evidence="1" id="KW-1133">Transmembrane helix</keyword>
<feature type="transmembrane region" description="Helical" evidence="1">
    <location>
        <begin position="134"/>
        <end position="167"/>
    </location>
</feature>
<keyword evidence="1" id="KW-0812">Transmembrane</keyword>